<dbReference type="GO" id="GO:0008236">
    <property type="term" value="F:serine-type peptidase activity"/>
    <property type="evidence" value="ECO:0007669"/>
    <property type="project" value="UniProtKB-KW"/>
</dbReference>
<evidence type="ECO:0000256" key="2">
    <source>
        <dbReference type="ARBA" id="ARBA00022670"/>
    </source>
</evidence>
<dbReference type="PANTHER" id="PTHR20842:SF0">
    <property type="entry name" value="ALPHA-ASPARTYL DIPEPTIDASE"/>
    <property type="match status" value="1"/>
</dbReference>
<name>A0A2H0BUS8_9BACT</name>
<sequence>MKLFLASTAKHPDSIKKLKEFAGDLSSKHITYIPTAANGEFWGSWKTSESITVAKSISKSLEILELENYHKVDVASKLKQADLIWMAGGMPGYLLYWLRRLELNKLIPKLISKGVIYVGSSAGSMVCSQTQYTSELFLDDPEIGASIFPGLGLIDFEIYPHYREEQLEQIKFHWKAGRRLYLLKDGEAITVEDSNSVKVLGTERIIKL</sequence>
<evidence type="ECO:0008006" key="7">
    <source>
        <dbReference type="Google" id="ProtNLM"/>
    </source>
</evidence>
<accession>A0A2H0BUS8</accession>
<reference evidence="5 6" key="1">
    <citation type="submission" date="2017-09" db="EMBL/GenBank/DDBJ databases">
        <title>Depth-based differentiation of microbial function through sediment-hosted aquifers and enrichment of novel symbionts in the deep terrestrial subsurface.</title>
        <authorList>
            <person name="Probst A.J."/>
            <person name="Ladd B."/>
            <person name="Jarett J.K."/>
            <person name="Geller-Mcgrath D.E."/>
            <person name="Sieber C.M."/>
            <person name="Emerson J.B."/>
            <person name="Anantharaman K."/>
            <person name="Thomas B.C."/>
            <person name="Malmstrom R."/>
            <person name="Stieglmeier M."/>
            <person name="Klingl A."/>
            <person name="Woyke T."/>
            <person name="Ryan C.M."/>
            <person name="Banfield J.F."/>
        </authorList>
    </citation>
    <scope>NUCLEOTIDE SEQUENCE [LARGE SCALE GENOMIC DNA]</scope>
    <source>
        <strain evidence="5">CG22_combo_CG10-13_8_21_14_all_38_20</strain>
    </source>
</reference>
<dbReference type="SUPFAM" id="SSF52317">
    <property type="entry name" value="Class I glutamine amidotransferase-like"/>
    <property type="match status" value="1"/>
</dbReference>
<keyword evidence="4" id="KW-0720">Serine protease</keyword>
<comment type="caution">
    <text evidence="5">The sequence shown here is derived from an EMBL/GenBank/DDBJ whole genome shotgun (WGS) entry which is preliminary data.</text>
</comment>
<gene>
    <name evidence="5" type="ORF">COW99_04390</name>
</gene>
<evidence type="ECO:0000256" key="1">
    <source>
        <dbReference type="ARBA" id="ARBA00006534"/>
    </source>
</evidence>
<keyword evidence="3" id="KW-0378">Hydrolase</keyword>
<dbReference type="Pfam" id="PF03575">
    <property type="entry name" value="Peptidase_S51"/>
    <property type="match status" value="1"/>
</dbReference>
<proteinExistence type="inferred from homology"/>
<dbReference type="AlphaFoldDB" id="A0A2H0BUS8"/>
<protein>
    <recommendedName>
        <fullName evidence="7">Peptidase S51</fullName>
    </recommendedName>
</protein>
<dbReference type="InterPro" id="IPR005320">
    <property type="entry name" value="Peptidase_S51"/>
</dbReference>
<comment type="similarity">
    <text evidence="1">Belongs to the peptidase S51 family.</text>
</comment>
<dbReference type="PANTHER" id="PTHR20842">
    <property type="entry name" value="PROTEASE S51 ALPHA-ASPARTYL DIPEPTIDASE"/>
    <property type="match status" value="1"/>
</dbReference>
<dbReference type="EMBL" id="PCTA01000028">
    <property type="protein sequence ID" value="PIP61354.1"/>
    <property type="molecule type" value="Genomic_DNA"/>
</dbReference>
<dbReference type="InterPro" id="IPR029062">
    <property type="entry name" value="Class_I_gatase-like"/>
</dbReference>
<dbReference type="GO" id="GO:0006508">
    <property type="term" value="P:proteolysis"/>
    <property type="evidence" value="ECO:0007669"/>
    <property type="project" value="UniProtKB-KW"/>
</dbReference>
<dbReference type="Proteomes" id="UP000231246">
    <property type="component" value="Unassembled WGS sequence"/>
</dbReference>
<evidence type="ECO:0000256" key="3">
    <source>
        <dbReference type="ARBA" id="ARBA00022801"/>
    </source>
</evidence>
<evidence type="ECO:0000313" key="6">
    <source>
        <dbReference type="Proteomes" id="UP000231246"/>
    </source>
</evidence>
<keyword evidence="2" id="KW-0645">Protease</keyword>
<evidence type="ECO:0000313" key="5">
    <source>
        <dbReference type="EMBL" id="PIP61354.1"/>
    </source>
</evidence>
<evidence type="ECO:0000256" key="4">
    <source>
        <dbReference type="ARBA" id="ARBA00022825"/>
    </source>
</evidence>
<dbReference type="Gene3D" id="3.40.50.880">
    <property type="match status" value="1"/>
</dbReference>
<organism evidence="5 6">
    <name type="scientific">Candidatus Roizmanbacteria bacterium CG22_combo_CG10-13_8_21_14_all_38_20</name>
    <dbReference type="NCBI Taxonomy" id="1974862"/>
    <lineage>
        <taxon>Bacteria</taxon>
        <taxon>Candidatus Roizmaniibacteriota</taxon>
    </lineage>
</organism>